<dbReference type="InterPro" id="IPR050272">
    <property type="entry name" value="Isochorismatase-like_hydrls"/>
</dbReference>
<dbReference type="Gene3D" id="3.40.50.850">
    <property type="entry name" value="Isochorismatase-like"/>
    <property type="match status" value="1"/>
</dbReference>
<gene>
    <name evidence="3" type="ORF">EOE65_03870</name>
</gene>
<dbReference type="GO" id="GO:0016787">
    <property type="term" value="F:hydrolase activity"/>
    <property type="evidence" value="ECO:0007669"/>
    <property type="project" value="UniProtKB-KW"/>
</dbReference>
<dbReference type="PANTHER" id="PTHR43540">
    <property type="entry name" value="PEROXYUREIDOACRYLATE/UREIDOACRYLATE AMIDOHYDROLASE-RELATED"/>
    <property type="match status" value="1"/>
</dbReference>
<proteinExistence type="predicted"/>
<keyword evidence="4" id="KW-1185">Reference proteome</keyword>
<dbReference type="EMBL" id="SACQ01000001">
    <property type="protein sequence ID" value="RVU32802.1"/>
    <property type="molecule type" value="Genomic_DNA"/>
</dbReference>
<dbReference type="InterPro" id="IPR036380">
    <property type="entry name" value="Isochorismatase-like_sf"/>
</dbReference>
<dbReference type="PANTHER" id="PTHR43540:SF6">
    <property type="entry name" value="ISOCHORISMATASE-LIKE DOMAIN-CONTAINING PROTEIN"/>
    <property type="match status" value="1"/>
</dbReference>
<dbReference type="RefSeq" id="WP_127692970.1">
    <property type="nucleotide sequence ID" value="NZ_SACQ01000001.1"/>
</dbReference>
<name>A0A437QE03_9GAMM</name>
<dbReference type="Proteomes" id="UP000282818">
    <property type="component" value="Unassembled WGS sequence"/>
</dbReference>
<organism evidence="3 4">
    <name type="scientific">Neptunomonas marina</name>
    <dbReference type="NCBI Taxonomy" id="1815562"/>
    <lineage>
        <taxon>Bacteria</taxon>
        <taxon>Pseudomonadati</taxon>
        <taxon>Pseudomonadota</taxon>
        <taxon>Gammaproteobacteria</taxon>
        <taxon>Oceanospirillales</taxon>
        <taxon>Oceanospirillaceae</taxon>
        <taxon>Neptunomonas</taxon>
    </lineage>
</organism>
<dbReference type="AlphaFoldDB" id="A0A437QE03"/>
<feature type="domain" description="Isochorismatase-like" evidence="2">
    <location>
        <begin position="4"/>
        <end position="160"/>
    </location>
</feature>
<evidence type="ECO:0000259" key="2">
    <source>
        <dbReference type="Pfam" id="PF00857"/>
    </source>
</evidence>
<dbReference type="InterPro" id="IPR000868">
    <property type="entry name" value="Isochorismatase-like_dom"/>
</dbReference>
<evidence type="ECO:0000313" key="4">
    <source>
        <dbReference type="Proteomes" id="UP000282818"/>
    </source>
</evidence>
<sequence>MTTTALLVIDVQESFKHRDYWNEAYFAQYQAKQNQLISHARQKGWEVIFVLHNEESGVFSPASGYVRLMDFLDKQADDLVFNKHVHNALLESGLHEHLQAQQITKLIISGIRTEQCCETTARVGSDLGYEIEFVVDATLTFPMHDPFTQQEVGVEEIKQRTCLVLNKRFATIRRTEEYAD</sequence>
<protein>
    <submittedName>
        <fullName evidence="3">Isochorismatase family protein</fullName>
    </submittedName>
</protein>
<reference evidence="3 4" key="1">
    <citation type="submission" date="2019-01" db="EMBL/GenBank/DDBJ databases">
        <authorList>
            <person name="Chen W.-M."/>
        </authorList>
    </citation>
    <scope>NUCLEOTIDE SEQUENCE [LARGE SCALE GENOMIC DNA]</scope>
    <source>
        <strain evidence="3 4">HPM-16</strain>
    </source>
</reference>
<evidence type="ECO:0000256" key="1">
    <source>
        <dbReference type="ARBA" id="ARBA00022801"/>
    </source>
</evidence>
<dbReference type="SUPFAM" id="SSF52499">
    <property type="entry name" value="Isochorismatase-like hydrolases"/>
    <property type="match status" value="1"/>
</dbReference>
<dbReference type="Pfam" id="PF00857">
    <property type="entry name" value="Isochorismatase"/>
    <property type="match status" value="1"/>
</dbReference>
<evidence type="ECO:0000313" key="3">
    <source>
        <dbReference type="EMBL" id="RVU32802.1"/>
    </source>
</evidence>
<keyword evidence="1" id="KW-0378">Hydrolase</keyword>
<comment type="caution">
    <text evidence="3">The sequence shown here is derived from an EMBL/GenBank/DDBJ whole genome shotgun (WGS) entry which is preliminary data.</text>
</comment>
<accession>A0A437QE03</accession>